<keyword evidence="2" id="KW-1133">Transmembrane helix</keyword>
<name>A0AAV9J5A0_9PEZI</name>
<organism evidence="3 4">
    <name type="scientific">Oleoguttula mirabilis</name>
    <dbReference type="NCBI Taxonomy" id="1507867"/>
    <lineage>
        <taxon>Eukaryota</taxon>
        <taxon>Fungi</taxon>
        <taxon>Dikarya</taxon>
        <taxon>Ascomycota</taxon>
        <taxon>Pezizomycotina</taxon>
        <taxon>Dothideomycetes</taxon>
        <taxon>Dothideomycetidae</taxon>
        <taxon>Mycosphaerellales</taxon>
        <taxon>Teratosphaeriaceae</taxon>
        <taxon>Oleoguttula</taxon>
    </lineage>
</organism>
<feature type="compositionally biased region" description="Polar residues" evidence="1">
    <location>
        <begin position="85"/>
        <end position="118"/>
    </location>
</feature>
<evidence type="ECO:0000313" key="4">
    <source>
        <dbReference type="Proteomes" id="UP001324427"/>
    </source>
</evidence>
<comment type="caution">
    <text evidence="3">The sequence shown here is derived from an EMBL/GenBank/DDBJ whole genome shotgun (WGS) entry which is preliminary data.</text>
</comment>
<sequence>MDRYDGTTVDALTDLTAPNTTAMSSATVTATVTGTASDPTATEAGIGAGIGVPLLLALLTALGFLWHERRKTATLRDRIQQLSVESAPHHTQSGYHQVSTMQQPIPQAFNTAELGNSGTHEREELMASEAAQELSAEQSKPLGR</sequence>
<feature type="compositionally biased region" description="Low complexity" evidence="1">
    <location>
        <begin position="127"/>
        <end position="144"/>
    </location>
</feature>
<dbReference type="AlphaFoldDB" id="A0AAV9J5A0"/>
<evidence type="ECO:0000256" key="1">
    <source>
        <dbReference type="SAM" id="MobiDB-lite"/>
    </source>
</evidence>
<proteinExistence type="predicted"/>
<protein>
    <submittedName>
        <fullName evidence="3">Uncharacterized protein</fullName>
    </submittedName>
</protein>
<accession>A0AAV9J5A0</accession>
<gene>
    <name evidence="3" type="ORF">LTR36_009845</name>
</gene>
<reference evidence="3 4" key="1">
    <citation type="submission" date="2021-11" db="EMBL/GenBank/DDBJ databases">
        <title>Black yeast isolated from Biological Soil Crust.</title>
        <authorList>
            <person name="Kurbessoian T."/>
        </authorList>
    </citation>
    <scope>NUCLEOTIDE SEQUENCE [LARGE SCALE GENOMIC DNA]</scope>
    <source>
        <strain evidence="3 4">CCFEE 5522</strain>
    </source>
</reference>
<keyword evidence="4" id="KW-1185">Reference proteome</keyword>
<keyword evidence="2" id="KW-0812">Transmembrane</keyword>
<feature type="region of interest" description="Disordered" evidence="1">
    <location>
        <begin position="85"/>
        <end position="144"/>
    </location>
</feature>
<dbReference type="EMBL" id="JAVFHQ010000076">
    <property type="protein sequence ID" value="KAK4540029.1"/>
    <property type="molecule type" value="Genomic_DNA"/>
</dbReference>
<feature type="transmembrane region" description="Helical" evidence="2">
    <location>
        <begin position="44"/>
        <end position="66"/>
    </location>
</feature>
<keyword evidence="2" id="KW-0472">Membrane</keyword>
<evidence type="ECO:0000313" key="3">
    <source>
        <dbReference type="EMBL" id="KAK4540029.1"/>
    </source>
</evidence>
<dbReference type="Proteomes" id="UP001324427">
    <property type="component" value="Unassembled WGS sequence"/>
</dbReference>
<evidence type="ECO:0000256" key="2">
    <source>
        <dbReference type="SAM" id="Phobius"/>
    </source>
</evidence>